<accession>A0A645B6S0</accession>
<comment type="caution">
    <text evidence="1">The sequence shown here is derived from an EMBL/GenBank/DDBJ whole genome shotgun (WGS) entry which is preliminary data.</text>
</comment>
<evidence type="ECO:0000313" key="1">
    <source>
        <dbReference type="EMBL" id="MPM61102.1"/>
    </source>
</evidence>
<dbReference type="EMBL" id="VSSQ01018151">
    <property type="protein sequence ID" value="MPM61102.1"/>
    <property type="molecule type" value="Genomic_DNA"/>
</dbReference>
<organism evidence="1">
    <name type="scientific">bioreactor metagenome</name>
    <dbReference type="NCBI Taxonomy" id="1076179"/>
    <lineage>
        <taxon>unclassified sequences</taxon>
        <taxon>metagenomes</taxon>
        <taxon>ecological metagenomes</taxon>
    </lineage>
</organism>
<dbReference type="InterPro" id="IPR024984">
    <property type="entry name" value="DUF3888"/>
</dbReference>
<evidence type="ECO:0008006" key="2">
    <source>
        <dbReference type="Google" id="ProtNLM"/>
    </source>
</evidence>
<protein>
    <recommendedName>
        <fullName evidence="2">DUF3888 domain-containing protein</fullName>
    </recommendedName>
</protein>
<dbReference type="AlphaFoldDB" id="A0A645B6S0"/>
<dbReference type="Pfam" id="PF13027">
    <property type="entry name" value="DUF3888"/>
    <property type="match status" value="1"/>
</dbReference>
<name>A0A645B6S0_9ZZZZ</name>
<proteinExistence type="predicted"/>
<reference evidence="1" key="1">
    <citation type="submission" date="2019-08" db="EMBL/GenBank/DDBJ databases">
        <authorList>
            <person name="Kucharzyk K."/>
            <person name="Murdoch R.W."/>
            <person name="Higgins S."/>
            <person name="Loffler F."/>
        </authorList>
    </citation>
    <scope>NUCLEOTIDE SEQUENCE</scope>
</reference>
<gene>
    <name evidence="1" type="ORF">SDC9_107956</name>
</gene>
<sequence length="125" mass="14587">MKKIIVLILLMIICFNPKNAYSSSIYPNFEEVTTQQELYKGSLLSFLYPYISRTVEKYYGYPKQYDLYDAKIISIKKTYEKFEYEIIVQVETFTDAHNPPMGIETITVLTSPMGTKVTNFNHISK</sequence>